<keyword evidence="3" id="KW-1185">Reference proteome</keyword>
<evidence type="ECO:0000313" key="2">
    <source>
        <dbReference type="EMBL" id="MBC5681839.1"/>
    </source>
</evidence>
<evidence type="ECO:0000313" key="3">
    <source>
        <dbReference type="Proteomes" id="UP000628463"/>
    </source>
</evidence>
<accession>A0ABR7G334</accession>
<feature type="transmembrane region" description="Helical" evidence="1">
    <location>
        <begin position="202"/>
        <end position="222"/>
    </location>
</feature>
<reference evidence="2 3" key="1">
    <citation type="submission" date="2020-08" db="EMBL/GenBank/DDBJ databases">
        <title>Genome public.</title>
        <authorList>
            <person name="Liu C."/>
            <person name="Sun Q."/>
        </authorList>
    </citation>
    <scope>NUCLEOTIDE SEQUENCE [LARGE SCALE GENOMIC DNA]</scope>
    <source>
        <strain evidence="2 3">NSJ-43</strain>
    </source>
</reference>
<evidence type="ECO:0000256" key="1">
    <source>
        <dbReference type="SAM" id="Phobius"/>
    </source>
</evidence>
<gene>
    <name evidence="2" type="ORF">H8S01_12845</name>
</gene>
<organism evidence="2 3">
    <name type="scientific">Lachnospira hominis</name>
    <name type="common">ex Liu et al. 2021</name>
    <dbReference type="NCBI Taxonomy" id="2763051"/>
    <lineage>
        <taxon>Bacteria</taxon>
        <taxon>Bacillati</taxon>
        <taxon>Bacillota</taxon>
        <taxon>Clostridia</taxon>
        <taxon>Lachnospirales</taxon>
        <taxon>Lachnospiraceae</taxon>
        <taxon>Lachnospira</taxon>
    </lineage>
</organism>
<feature type="transmembrane region" description="Helical" evidence="1">
    <location>
        <begin position="119"/>
        <end position="142"/>
    </location>
</feature>
<proteinExistence type="predicted"/>
<feature type="transmembrane region" description="Helical" evidence="1">
    <location>
        <begin position="40"/>
        <end position="64"/>
    </location>
</feature>
<keyword evidence="1" id="KW-1133">Transmembrane helix</keyword>
<feature type="transmembrane region" description="Helical" evidence="1">
    <location>
        <begin position="12"/>
        <end position="34"/>
    </location>
</feature>
<keyword evidence="1" id="KW-0472">Membrane</keyword>
<dbReference type="EMBL" id="JACOPD010000011">
    <property type="protein sequence ID" value="MBC5681839.1"/>
    <property type="molecule type" value="Genomic_DNA"/>
</dbReference>
<dbReference type="Proteomes" id="UP000628463">
    <property type="component" value="Unassembled WGS sequence"/>
</dbReference>
<evidence type="ECO:0008006" key="4">
    <source>
        <dbReference type="Google" id="ProtNLM"/>
    </source>
</evidence>
<comment type="caution">
    <text evidence="2">The sequence shown here is derived from an EMBL/GenBank/DDBJ whole genome shotgun (WGS) entry which is preliminary data.</text>
</comment>
<protein>
    <recommendedName>
        <fullName evidence="4">ABC-2 family transporter protein</fullName>
    </recommendedName>
</protein>
<name>A0ABR7G334_9FIRM</name>
<feature type="transmembrane region" description="Helical" evidence="1">
    <location>
        <begin position="85"/>
        <end position="113"/>
    </location>
</feature>
<keyword evidence="1" id="KW-0812">Transmembrane</keyword>
<feature type="transmembrane region" description="Helical" evidence="1">
    <location>
        <begin position="154"/>
        <end position="182"/>
    </location>
</feature>
<sequence>MIHMITYNLKLFLRSIKGILPFVVMLIFIGLTYYPGTNTTIQTAVTTSCFFMFFLMIYIGYILCNNDLDISEQCIYVRCRNKINYYLYKVICVLIFSIVLNLILFTSACLFSIGSKNALTIILWYISAVSVGFCGGAMGQMFHPAIINNRKFSTVFIILISTLCACKTNIINSHPVLHYLFFVFPPIENFTSICQISNWGEFIIIAKETLIFLIYGIIYETLKSFIWEKRKFLM</sequence>
<dbReference type="RefSeq" id="WP_186837435.1">
    <property type="nucleotide sequence ID" value="NZ_JACOPD010000011.1"/>
</dbReference>